<proteinExistence type="predicted"/>
<protein>
    <recommendedName>
        <fullName evidence="2">U-box domain-containing protein</fullName>
    </recommendedName>
</protein>
<dbReference type="InterPro" id="IPR052085">
    <property type="entry name" value="WD-SAM-U-box"/>
</dbReference>
<dbReference type="InterPro" id="IPR013083">
    <property type="entry name" value="Znf_RING/FYVE/PHD"/>
</dbReference>
<dbReference type="EMBL" id="CAJNOE010000296">
    <property type="protein sequence ID" value="CAF1128221.1"/>
    <property type="molecule type" value="Genomic_DNA"/>
</dbReference>
<reference evidence="3" key="1">
    <citation type="submission" date="2021-02" db="EMBL/GenBank/DDBJ databases">
        <authorList>
            <person name="Nowell W R."/>
        </authorList>
    </citation>
    <scope>NUCLEOTIDE SEQUENCE</scope>
</reference>
<dbReference type="Proteomes" id="UP000663868">
    <property type="component" value="Unassembled WGS sequence"/>
</dbReference>
<dbReference type="CDD" id="cd16655">
    <property type="entry name" value="RING-Ubox_WDSUB1-like"/>
    <property type="match status" value="1"/>
</dbReference>
<evidence type="ECO:0000256" key="1">
    <source>
        <dbReference type="SAM" id="Phobius"/>
    </source>
</evidence>
<dbReference type="SUPFAM" id="SSF57850">
    <property type="entry name" value="RING/U-box"/>
    <property type="match status" value="1"/>
</dbReference>
<evidence type="ECO:0000313" key="4">
    <source>
        <dbReference type="EMBL" id="CAF1179620.1"/>
    </source>
</evidence>
<keyword evidence="1" id="KW-0812">Transmembrane</keyword>
<dbReference type="EMBL" id="CAJOAY010000801">
    <property type="protein sequence ID" value="CAF3737592.1"/>
    <property type="molecule type" value="Genomic_DNA"/>
</dbReference>
<dbReference type="PROSITE" id="PS51698">
    <property type="entry name" value="U_BOX"/>
    <property type="match status" value="1"/>
</dbReference>
<gene>
    <name evidence="3" type="ORF">IZO911_LOCUS24537</name>
    <name evidence="6" type="ORF">KXQ929_LOCUS14490</name>
    <name evidence="5" type="ORF">OKA104_LOCUS14893</name>
    <name evidence="4" type="ORF">VCS650_LOCUS24412</name>
</gene>
<dbReference type="Pfam" id="PF04564">
    <property type="entry name" value="U-box"/>
    <property type="match status" value="1"/>
</dbReference>
<keyword evidence="1" id="KW-1133">Transmembrane helix</keyword>
<evidence type="ECO:0000313" key="5">
    <source>
        <dbReference type="EMBL" id="CAF3737592.1"/>
    </source>
</evidence>
<dbReference type="InterPro" id="IPR003613">
    <property type="entry name" value="Ubox_domain"/>
</dbReference>
<dbReference type="Gene3D" id="3.30.40.10">
    <property type="entry name" value="Zinc/RING finger domain, C3HC4 (zinc finger)"/>
    <property type="match status" value="1"/>
</dbReference>
<dbReference type="OrthoDB" id="10064100at2759"/>
<name>A0A814R3B3_9BILA</name>
<feature type="transmembrane region" description="Helical" evidence="1">
    <location>
        <begin position="122"/>
        <end position="144"/>
    </location>
</feature>
<dbReference type="Proteomes" id="UP000663891">
    <property type="component" value="Unassembled WGS sequence"/>
</dbReference>
<sequence length="277" mass="31855">MTEENENGEFICPITLEIFHDPVKAGDGHIYEREAIQRWILEHGTSPITRQTLQINDLVRDEQLREMCQRKRQLSVSYNPQEDRVILPPLQNFVRNNHQVNPEITNIIQTNFNMDNISNKRLILIILFSFIFPSSLVIGIVQGLKSSYTDEIDITSTYSDTLTSNNSYINQTGISYPGIYYYETIQVNISVDGFYGFEIQSQSAISIDGDLYVNYFNSTDLSSNVISYTYKDKNYSNTYFGNFLSANKYILMITTYFCCSQGSFSLLVNGPANVYFY</sequence>
<evidence type="ECO:0000313" key="3">
    <source>
        <dbReference type="EMBL" id="CAF1128221.1"/>
    </source>
</evidence>
<dbReference type="EMBL" id="CAJNON010000299">
    <property type="protein sequence ID" value="CAF1179620.1"/>
    <property type="molecule type" value="Genomic_DNA"/>
</dbReference>
<dbReference type="PANTHER" id="PTHR46573:SF1">
    <property type="entry name" value="WD REPEAT, SAM AND U-BOX DOMAIN-CONTAINING PROTEIN 1"/>
    <property type="match status" value="1"/>
</dbReference>
<accession>A0A814R3B3</accession>
<keyword evidence="1" id="KW-0472">Membrane</keyword>
<evidence type="ECO:0000313" key="7">
    <source>
        <dbReference type="Proteomes" id="UP000663860"/>
    </source>
</evidence>
<dbReference type="Proteomes" id="UP000663881">
    <property type="component" value="Unassembled WGS sequence"/>
</dbReference>
<organism evidence="3 7">
    <name type="scientific">Adineta steineri</name>
    <dbReference type="NCBI Taxonomy" id="433720"/>
    <lineage>
        <taxon>Eukaryota</taxon>
        <taxon>Metazoa</taxon>
        <taxon>Spiralia</taxon>
        <taxon>Gnathifera</taxon>
        <taxon>Rotifera</taxon>
        <taxon>Eurotatoria</taxon>
        <taxon>Bdelloidea</taxon>
        <taxon>Adinetida</taxon>
        <taxon>Adinetidae</taxon>
        <taxon>Adineta</taxon>
    </lineage>
</organism>
<comment type="caution">
    <text evidence="3">The sequence shown here is derived from an EMBL/GenBank/DDBJ whole genome shotgun (WGS) entry which is preliminary data.</text>
</comment>
<dbReference type="GO" id="GO:0004842">
    <property type="term" value="F:ubiquitin-protein transferase activity"/>
    <property type="evidence" value="ECO:0007669"/>
    <property type="project" value="InterPro"/>
</dbReference>
<dbReference type="SMART" id="SM00504">
    <property type="entry name" value="Ubox"/>
    <property type="match status" value="1"/>
</dbReference>
<feature type="domain" description="U-box" evidence="2">
    <location>
        <begin position="5"/>
        <end position="81"/>
    </location>
</feature>
<dbReference type="AlphaFoldDB" id="A0A814R3B3"/>
<dbReference type="PANTHER" id="PTHR46573">
    <property type="entry name" value="WD REPEAT, SAM AND U-BOX DOMAIN-CONTAINING PROTEIN 1"/>
    <property type="match status" value="1"/>
</dbReference>
<dbReference type="GO" id="GO:0016567">
    <property type="term" value="P:protein ubiquitination"/>
    <property type="evidence" value="ECO:0007669"/>
    <property type="project" value="InterPro"/>
</dbReference>
<dbReference type="Proteomes" id="UP000663860">
    <property type="component" value="Unassembled WGS sequence"/>
</dbReference>
<dbReference type="EMBL" id="CAJOBB010000806">
    <property type="protein sequence ID" value="CAF3755503.1"/>
    <property type="molecule type" value="Genomic_DNA"/>
</dbReference>
<evidence type="ECO:0000313" key="6">
    <source>
        <dbReference type="EMBL" id="CAF3755503.1"/>
    </source>
</evidence>
<evidence type="ECO:0000259" key="2">
    <source>
        <dbReference type="PROSITE" id="PS51698"/>
    </source>
</evidence>